<sequence>MSSVFTLAGLEPIALKDLDSMDEKYLKPTAILDSDHPLVQQYARETVRDETDPVKKAVLLFNKVRDHIVYDPYTPFHRPQDYQASNLIERGRGYCVCKACLLCALGRAAGIPTRLGFATIRNQGATQAVIDMLGSDLFVYHGFAEFFLNGKWLKATPAFDQPVCDKHNIDLPQFDGEHDCVFPPKNRAGEPYVDYVEDFGSDHDLPLDKLIKAWEKIYGRERMDLWIQALESPEGIESWRPRH</sequence>
<dbReference type="EMBL" id="CP001322">
    <property type="protein sequence ID" value="ACL02176.1"/>
    <property type="molecule type" value="Genomic_DNA"/>
</dbReference>
<dbReference type="Pfam" id="PF01841">
    <property type="entry name" value="Transglut_core"/>
    <property type="match status" value="1"/>
</dbReference>
<evidence type="ECO:0000313" key="3">
    <source>
        <dbReference type="Proteomes" id="UP000000739"/>
    </source>
</evidence>
<protein>
    <submittedName>
        <fullName evidence="2">Transglutaminase domain protein</fullName>
    </submittedName>
</protein>
<dbReference type="PANTHER" id="PTHR33490:SF3">
    <property type="entry name" value="CONSERVED INTEGRAL MEMBRANE PROTEIN"/>
    <property type="match status" value="1"/>
</dbReference>
<dbReference type="PANTHER" id="PTHR33490">
    <property type="entry name" value="BLR5614 PROTEIN-RELATED"/>
    <property type="match status" value="1"/>
</dbReference>
<organism evidence="2 3">
    <name type="scientific">Desulfatibacillum aliphaticivorans</name>
    <dbReference type="NCBI Taxonomy" id="218208"/>
    <lineage>
        <taxon>Bacteria</taxon>
        <taxon>Pseudomonadati</taxon>
        <taxon>Thermodesulfobacteriota</taxon>
        <taxon>Desulfobacteria</taxon>
        <taxon>Desulfobacterales</taxon>
        <taxon>Desulfatibacillaceae</taxon>
        <taxon>Desulfatibacillum</taxon>
    </lineage>
</organism>
<dbReference type="InterPro" id="IPR002931">
    <property type="entry name" value="Transglutaminase-like"/>
</dbReference>
<proteinExistence type="predicted"/>
<dbReference type="RefSeq" id="WP_012609616.1">
    <property type="nucleotide sequence ID" value="NC_011768.1"/>
</dbReference>
<evidence type="ECO:0000313" key="2">
    <source>
        <dbReference type="EMBL" id="ACL02176.1"/>
    </source>
</evidence>
<accession>B8FH88</accession>
<dbReference type="Gene3D" id="3.10.620.30">
    <property type="match status" value="1"/>
</dbReference>
<reference evidence="2 3" key="1">
    <citation type="journal article" date="2012" name="Environ. Microbiol.">
        <title>The genome sequence of Desulfatibacillum alkenivorans AK-01: a blueprint for anaerobic alkane oxidation.</title>
        <authorList>
            <person name="Callaghan A.V."/>
            <person name="Morris B.E."/>
            <person name="Pereira I.A."/>
            <person name="McInerney M.J."/>
            <person name="Austin R.N."/>
            <person name="Groves J.T."/>
            <person name="Kukor J.J."/>
            <person name="Suflita J.M."/>
            <person name="Young L.Y."/>
            <person name="Zylstra G.J."/>
            <person name="Wawrik B."/>
        </authorList>
    </citation>
    <scope>NUCLEOTIDE SEQUENCE [LARGE SCALE GENOMIC DNA]</scope>
    <source>
        <strain evidence="2 3">AK-01</strain>
    </source>
</reference>
<feature type="domain" description="Transglutaminase-like" evidence="1">
    <location>
        <begin position="87"/>
        <end position="159"/>
    </location>
</feature>
<dbReference type="InterPro" id="IPR038765">
    <property type="entry name" value="Papain-like_cys_pep_sf"/>
</dbReference>
<dbReference type="Proteomes" id="UP000000739">
    <property type="component" value="Chromosome"/>
</dbReference>
<dbReference type="KEGG" id="dal:Dalk_0469"/>
<dbReference type="HOGENOM" id="CLU_087197_0_0_7"/>
<keyword evidence="3" id="KW-1185">Reference proteome</keyword>
<dbReference type="eggNOG" id="COG1305">
    <property type="taxonomic scope" value="Bacteria"/>
</dbReference>
<name>B8FH88_DESAL</name>
<gene>
    <name evidence="2" type="ordered locus">Dalk_0469</name>
</gene>
<evidence type="ECO:0000259" key="1">
    <source>
        <dbReference type="SMART" id="SM00460"/>
    </source>
</evidence>
<dbReference type="SUPFAM" id="SSF54001">
    <property type="entry name" value="Cysteine proteinases"/>
    <property type="match status" value="1"/>
</dbReference>
<dbReference type="SMART" id="SM00460">
    <property type="entry name" value="TGc"/>
    <property type="match status" value="1"/>
</dbReference>
<dbReference type="AlphaFoldDB" id="B8FH88"/>